<keyword evidence="2" id="KW-0808">Transferase</keyword>
<dbReference type="RefSeq" id="WP_114660563.1">
    <property type="nucleotide sequence ID" value="NZ_CP031194.1"/>
</dbReference>
<dbReference type="Proteomes" id="UP000253868">
    <property type="component" value="Chromosome"/>
</dbReference>
<dbReference type="InterPro" id="IPR051678">
    <property type="entry name" value="AGP_Transferase"/>
</dbReference>
<evidence type="ECO:0000313" key="2">
    <source>
        <dbReference type="EMBL" id="AXG79230.1"/>
    </source>
</evidence>
<dbReference type="OrthoDB" id="3723194at2"/>
<organism evidence="2 3">
    <name type="scientific">Streptomyces paludis</name>
    <dbReference type="NCBI Taxonomy" id="2282738"/>
    <lineage>
        <taxon>Bacteria</taxon>
        <taxon>Bacillati</taxon>
        <taxon>Actinomycetota</taxon>
        <taxon>Actinomycetes</taxon>
        <taxon>Kitasatosporales</taxon>
        <taxon>Streptomycetaceae</taxon>
        <taxon>Streptomyces</taxon>
    </lineage>
</organism>
<dbReference type="GO" id="GO:0016740">
    <property type="term" value="F:transferase activity"/>
    <property type="evidence" value="ECO:0007669"/>
    <property type="project" value="UniProtKB-KW"/>
</dbReference>
<gene>
    <name evidence="2" type="ORF">DVK44_17960</name>
</gene>
<dbReference type="SUPFAM" id="SSF56112">
    <property type="entry name" value="Protein kinase-like (PK-like)"/>
    <property type="match status" value="1"/>
</dbReference>
<feature type="domain" description="Aminoglycoside phosphotransferase" evidence="1">
    <location>
        <begin position="42"/>
        <end position="244"/>
    </location>
</feature>
<accession>A0A345HRA6</accession>
<dbReference type="PANTHER" id="PTHR21310:SF40">
    <property type="entry name" value="AMINOGLYCOSIDE PHOSPHOTRANSFERASE DOMAIN-CONTAINING PROTEIN-RELATED"/>
    <property type="match status" value="1"/>
</dbReference>
<protein>
    <submittedName>
        <fullName evidence="2">Aminoglycoside phosphotransferase family protein</fullName>
    </submittedName>
</protein>
<dbReference type="EMBL" id="CP031194">
    <property type="protein sequence ID" value="AXG79230.1"/>
    <property type="molecule type" value="Genomic_DNA"/>
</dbReference>
<evidence type="ECO:0000259" key="1">
    <source>
        <dbReference type="Pfam" id="PF01636"/>
    </source>
</evidence>
<name>A0A345HRA6_9ACTN</name>
<dbReference type="InterPro" id="IPR011009">
    <property type="entry name" value="Kinase-like_dom_sf"/>
</dbReference>
<dbReference type="PANTHER" id="PTHR21310">
    <property type="entry name" value="AMINOGLYCOSIDE PHOSPHOTRANSFERASE-RELATED-RELATED"/>
    <property type="match status" value="1"/>
</dbReference>
<sequence length="297" mass="32810">MTGRSRHETYAALLAACATAGLDATGAEPIRLAENAIWRLPGGLVARIAKPGQQDHSARELRLARWLTTTGIPAVRPYPGLHSPVLADDRPVTFWEELPPHGTGTVLDVATLLKQLHALPLPNFPIGHLDPFIRISDRIDAATTLSAPDRTWLHSLLTELRAAWTELPPGLPECVVHGDAWTGNIARPLNGADAILLDLERCSQGPPEWDLVSTAIKLTTTGTITPTEYDEFCTTYGTDVLQWPGYNTMRRTRELRMTTYAAQHAATHPEWRQEAQHRVDCLRGRAGQGPWRWRGIA</sequence>
<dbReference type="Pfam" id="PF01636">
    <property type="entry name" value="APH"/>
    <property type="match status" value="1"/>
</dbReference>
<proteinExistence type="predicted"/>
<dbReference type="Gene3D" id="3.90.1200.10">
    <property type="match status" value="1"/>
</dbReference>
<dbReference type="AlphaFoldDB" id="A0A345HRA6"/>
<dbReference type="KEGG" id="spad:DVK44_17960"/>
<keyword evidence="3" id="KW-1185">Reference proteome</keyword>
<evidence type="ECO:0000313" key="3">
    <source>
        <dbReference type="Proteomes" id="UP000253868"/>
    </source>
</evidence>
<dbReference type="InterPro" id="IPR002575">
    <property type="entry name" value="Aminoglycoside_PTrfase"/>
</dbReference>
<reference evidence="3" key="1">
    <citation type="submission" date="2018-07" db="EMBL/GenBank/DDBJ databases">
        <authorList>
            <person name="Zhao J."/>
        </authorList>
    </citation>
    <scope>NUCLEOTIDE SEQUENCE [LARGE SCALE GENOMIC DNA]</scope>
    <source>
        <strain evidence="3">GSSD-12</strain>
    </source>
</reference>